<name>A0A0V1D8P2_TRIBR</name>
<proteinExistence type="predicted"/>
<dbReference type="EMBL" id="JYDI01000027">
    <property type="protein sequence ID" value="KRY57781.1"/>
    <property type="molecule type" value="Genomic_DNA"/>
</dbReference>
<organism evidence="1 2">
    <name type="scientific">Trichinella britovi</name>
    <name type="common">Parasitic roundworm</name>
    <dbReference type="NCBI Taxonomy" id="45882"/>
    <lineage>
        <taxon>Eukaryota</taxon>
        <taxon>Metazoa</taxon>
        <taxon>Ecdysozoa</taxon>
        <taxon>Nematoda</taxon>
        <taxon>Enoplea</taxon>
        <taxon>Dorylaimia</taxon>
        <taxon>Trichinellida</taxon>
        <taxon>Trichinellidae</taxon>
        <taxon>Trichinella</taxon>
    </lineage>
</organism>
<evidence type="ECO:0000313" key="2">
    <source>
        <dbReference type="Proteomes" id="UP000054653"/>
    </source>
</evidence>
<gene>
    <name evidence="1" type="ORF">T03_2476</name>
</gene>
<sequence>MYKLTLGKYLLGRKSSNNIRIQEKQNDKADFSAVNFPTTTLLDHHHHHLGCTRKRTKKDYDFSVGFFKSNQ</sequence>
<protein>
    <submittedName>
        <fullName evidence="1">Uncharacterized protein</fullName>
    </submittedName>
</protein>
<reference evidence="1 2" key="1">
    <citation type="submission" date="2015-01" db="EMBL/GenBank/DDBJ databases">
        <title>Evolution of Trichinella species and genotypes.</title>
        <authorList>
            <person name="Korhonen P.K."/>
            <person name="Edoardo P."/>
            <person name="Giuseppe L.R."/>
            <person name="Gasser R.B."/>
        </authorList>
    </citation>
    <scope>NUCLEOTIDE SEQUENCE [LARGE SCALE GENOMIC DNA]</scope>
    <source>
        <strain evidence="1">ISS120</strain>
    </source>
</reference>
<dbReference type="Proteomes" id="UP000054653">
    <property type="component" value="Unassembled WGS sequence"/>
</dbReference>
<dbReference type="AlphaFoldDB" id="A0A0V1D8P2"/>
<comment type="caution">
    <text evidence="1">The sequence shown here is derived from an EMBL/GenBank/DDBJ whole genome shotgun (WGS) entry which is preliminary data.</text>
</comment>
<keyword evidence="2" id="KW-1185">Reference proteome</keyword>
<evidence type="ECO:0000313" key="1">
    <source>
        <dbReference type="EMBL" id="KRY57781.1"/>
    </source>
</evidence>
<accession>A0A0V1D8P2</accession>